<feature type="region of interest" description="Disordered" evidence="1">
    <location>
        <begin position="81"/>
        <end position="113"/>
    </location>
</feature>
<dbReference type="Proteomes" id="UP000815677">
    <property type="component" value="Unassembled WGS sequence"/>
</dbReference>
<sequence>MPLPYTRKRKRPDEPETSFCSVCREPIGSRGRTNHQRICRQNQRSRAELLRDTQQFALGKGRRGKRAKMGDGMPQLQFQVGRGKGKENVPPPADTDAAAPMETNIPPPDPPNAPDEPEMARLPSHFILTIPHRHSGLPATVVPLDAPLSPPPRPPPCHRLQSRKALRAVPKQIKEELDKLHNNVWSTGPCKLTIRTVKDMSDSLAAARKIAVQFERKVFTISFDGESTRFRGDYDVELNFRDPWKVIQSWMRDPTLVPYSSWFSAEKYYCCGGATITYQDELYDEPYTAKTWREVDDALPDPKDTPFPTVYLPLSLWLDKGKVSTKVTKHPILLRGLWIHSAVRNGSGNGGCALLGYIVLPPALRNVDWSTLTAAEKEDRIKLLGLIYNTLNAVILESLKARSHHGDTFRFGDGVRRTARPGILIESMDFQELAAWLAQANFPCPKCLVPKDQLSKLTKKFALRTPKAMAEVLRKARAKPTKGEKESVLRSAGLHDTEQLLWDFALSDPYKAVSHDTLHWDEGGKFQRHLWVYTKELLRTLNLTNDFNACMDALPRWRGMDHIAAPTMIEFSEGETFLTILKLVIPCLVHLLCPNHPVVLALRALQQFRMLVGMHCMTGARLRLLKRAVRDYERACDQIDDKNFNFLKQHYTAHAARDIEETGTTNHSCTRTGEAFQQEVARHYKRTSGVNAERQMVLIDENEEVIAQLDMLVADQEVREQRRREDAADGGDDFTAMPDTAPDAPWRFAAPDPVLSAAAFESHM</sequence>
<feature type="compositionally biased region" description="Basic residues" evidence="1">
    <location>
        <begin position="1"/>
        <end position="10"/>
    </location>
</feature>
<evidence type="ECO:0000313" key="2">
    <source>
        <dbReference type="EMBL" id="GAT48039.1"/>
    </source>
</evidence>
<dbReference type="InterPro" id="IPR041078">
    <property type="entry name" value="Plavaka"/>
</dbReference>
<dbReference type="EMBL" id="DF844190">
    <property type="protein sequence ID" value="GAT48039.1"/>
    <property type="molecule type" value="Genomic_DNA"/>
</dbReference>
<feature type="compositionally biased region" description="Low complexity" evidence="1">
    <location>
        <begin position="94"/>
        <end position="104"/>
    </location>
</feature>
<feature type="region of interest" description="Disordered" evidence="1">
    <location>
        <begin position="1"/>
        <end position="39"/>
    </location>
</feature>
<evidence type="ECO:0000313" key="3">
    <source>
        <dbReference type="Proteomes" id="UP000815677"/>
    </source>
</evidence>
<reference evidence="2" key="1">
    <citation type="submission" date="2014-09" db="EMBL/GenBank/DDBJ databases">
        <title>Genome sequence of the luminous mushroom Mycena chlorophos for searching fungal bioluminescence genes.</title>
        <authorList>
            <person name="Tanaka Y."/>
            <person name="Kasuga D."/>
            <person name="Oba Y."/>
            <person name="Hase S."/>
            <person name="Sato K."/>
            <person name="Oba Y."/>
            <person name="Sakakibara Y."/>
        </authorList>
    </citation>
    <scope>NUCLEOTIDE SEQUENCE</scope>
</reference>
<dbReference type="Pfam" id="PF18759">
    <property type="entry name" value="Plavaka"/>
    <property type="match status" value="1"/>
</dbReference>
<evidence type="ECO:0000256" key="1">
    <source>
        <dbReference type="SAM" id="MobiDB-lite"/>
    </source>
</evidence>
<name>A0ABQ0LC10_MYCCL</name>
<feature type="non-terminal residue" evidence="2">
    <location>
        <position position="764"/>
    </location>
</feature>
<organism evidence="2 3">
    <name type="scientific">Mycena chlorophos</name>
    <name type="common">Agaric fungus</name>
    <name type="synonym">Agaricus chlorophos</name>
    <dbReference type="NCBI Taxonomy" id="658473"/>
    <lineage>
        <taxon>Eukaryota</taxon>
        <taxon>Fungi</taxon>
        <taxon>Dikarya</taxon>
        <taxon>Basidiomycota</taxon>
        <taxon>Agaricomycotina</taxon>
        <taxon>Agaricomycetes</taxon>
        <taxon>Agaricomycetidae</taxon>
        <taxon>Agaricales</taxon>
        <taxon>Marasmiineae</taxon>
        <taxon>Mycenaceae</taxon>
        <taxon>Mycena</taxon>
    </lineage>
</organism>
<gene>
    <name evidence="2" type="ORF">MCHLO_05475</name>
</gene>
<proteinExistence type="predicted"/>
<feature type="region of interest" description="Disordered" evidence="1">
    <location>
        <begin position="720"/>
        <end position="748"/>
    </location>
</feature>
<keyword evidence="3" id="KW-1185">Reference proteome</keyword>
<protein>
    <submittedName>
        <fullName evidence="2">Uncharacterized protein</fullName>
    </submittedName>
</protein>
<accession>A0ABQ0LC10</accession>